<reference evidence="2 3" key="1">
    <citation type="submission" date="2020-07" db="EMBL/GenBank/DDBJ databases">
        <title>Genome of Haloechinothrix sp.</title>
        <authorList>
            <person name="Tang S.-K."/>
            <person name="Yang L."/>
            <person name="Zhu W.-Y."/>
        </authorList>
    </citation>
    <scope>NUCLEOTIDE SEQUENCE [LARGE SCALE GENOMIC DNA]</scope>
    <source>
        <strain evidence="2 3">YIM 98757</strain>
    </source>
</reference>
<dbReference type="Gene3D" id="3.90.1490.10">
    <property type="entry name" value="putative n-type atp pyrophosphatase, domain 2"/>
    <property type="match status" value="1"/>
</dbReference>
<dbReference type="EMBL" id="JACCKD010000005">
    <property type="protein sequence ID" value="MBA0126909.1"/>
    <property type="molecule type" value="Genomic_DNA"/>
</dbReference>
<dbReference type="Pfam" id="PF01902">
    <property type="entry name" value="Diphthami_syn_2"/>
    <property type="match status" value="1"/>
</dbReference>
<keyword evidence="3" id="KW-1185">Reference proteome</keyword>
<name>A0A838ACB7_9PSEU</name>
<dbReference type="RefSeq" id="WP_180893729.1">
    <property type="nucleotide sequence ID" value="NZ_JACCKD010000005.1"/>
</dbReference>
<dbReference type="Gene3D" id="3.40.50.620">
    <property type="entry name" value="HUPs"/>
    <property type="match status" value="1"/>
</dbReference>
<evidence type="ECO:0000313" key="2">
    <source>
        <dbReference type="EMBL" id="MBA0126909.1"/>
    </source>
</evidence>
<dbReference type="SUPFAM" id="SSF52402">
    <property type="entry name" value="Adenine nucleotide alpha hydrolases-like"/>
    <property type="match status" value="1"/>
</dbReference>
<dbReference type="Proteomes" id="UP000582974">
    <property type="component" value="Unassembled WGS sequence"/>
</dbReference>
<feature type="domain" description="Diphthamide synthase" evidence="1">
    <location>
        <begin position="6"/>
        <end position="194"/>
    </location>
</feature>
<dbReference type="AlphaFoldDB" id="A0A838ACB7"/>
<keyword evidence="2" id="KW-0067">ATP-binding</keyword>
<keyword evidence="2" id="KW-0547">Nucleotide-binding</keyword>
<dbReference type="InterPro" id="IPR014729">
    <property type="entry name" value="Rossmann-like_a/b/a_fold"/>
</dbReference>
<dbReference type="GO" id="GO:0005524">
    <property type="term" value="F:ATP binding"/>
    <property type="evidence" value="ECO:0007669"/>
    <property type="project" value="UniProtKB-KW"/>
</dbReference>
<accession>A0A838ACB7</accession>
<organism evidence="2 3">
    <name type="scientific">Haloechinothrix aidingensis</name>
    <dbReference type="NCBI Taxonomy" id="2752311"/>
    <lineage>
        <taxon>Bacteria</taxon>
        <taxon>Bacillati</taxon>
        <taxon>Actinomycetota</taxon>
        <taxon>Actinomycetes</taxon>
        <taxon>Pseudonocardiales</taxon>
        <taxon>Pseudonocardiaceae</taxon>
        <taxon>Haloechinothrix</taxon>
    </lineage>
</organism>
<proteinExistence type="predicted"/>
<protein>
    <submittedName>
        <fullName evidence="2">ATP-binding protein</fullName>
    </submittedName>
</protein>
<gene>
    <name evidence="2" type="ORF">H0B56_15275</name>
</gene>
<evidence type="ECO:0000259" key="1">
    <source>
        <dbReference type="Pfam" id="PF01902"/>
    </source>
</evidence>
<comment type="caution">
    <text evidence="2">The sequence shown here is derived from an EMBL/GenBank/DDBJ whole genome shotgun (WGS) entry which is preliminary data.</text>
</comment>
<evidence type="ECO:0000313" key="3">
    <source>
        <dbReference type="Proteomes" id="UP000582974"/>
    </source>
</evidence>
<dbReference type="InterPro" id="IPR002761">
    <property type="entry name" value="Diphthami_syn_dom"/>
</dbReference>
<sequence length="218" mass="23659">MPDPVALSWSGGKDSALALAALRAAGAEVRTLVVTTASGRLGMHRVRAGLVRRQARALGVPVRWVDLPEWPSNATYDTAMSETIDGLLREGVTQLAFGDVHLTDVRAYREERLTPLGVRLLFPLWGRDTRELIDTVLDRGYRAVTVCVDTSCLGASFCGRTVDAGFLADLPDGVDPAGENGEYHTFVSDGPDFAGPVRFRLGAQETRLGSFRYQDLLP</sequence>